<name>A0A1Z3MN52_AERSS</name>
<feature type="transmembrane region" description="Helical" evidence="2">
    <location>
        <begin position="12"/>
        <end position="33"/>
    </location>
</feature>
<dbReference type="NCBIfam" id="NF010289">
    <property type="entry name" value="PRK13729.1"/>
    <property type="match status" value="1"/>
</dbReference>
<evidence type="ECO:0000256" key="1">
    <source>
        <dbReference type="SAM" id="MobiDB-lite"/>
    </source>
</evidence>
<proteinExistence type="predicted"/>
<dbReference type="EMBL" id="KY555070">
    <property type="protein sequence ID" value="ASD49373.1"/>
    <property type="molecule type" value="Genomic_DNA"/>
</dbReference>
<dbReference type="AlphaFoldDB" id="A0A1Z3MN52"/>
<geneLocation type="plasmid" evidence="4">
    <name>pAsa9</name>
</geneLocation>
<organism evidence="3">
    <name type="scientific">Aeromonas salmonicida subsp. salmonicida</name>
    <dbReference type="NCBI Taxonomy" id="29491"/>
    <lineage>
        <taxon>Bacteria</taxon>
        <taxon>Pseudomonadati</taxon>
        <taxon>Pseudomonadota</taxon>
        <taxon>Gammaproteobacteria</taxon>
        <taxon>Aeromonadales</taxon>
        <taxon>Aeromonadaceae</taxon>
        <taxon>Aeromonas</taxon>
    </lineage>
</organism>
<evidence type="ECO:0000313" key="4">
    <source>
        <dbReference type="EMBL" id="ASD49373.1"/>
    </source>
</evidence>
<dbReference type="InterPro" id="IPR005498">
    <property type="entry name" value="T4SS_VirB10/TraB/TrbI"/>
</dbReference>
<feature type="region of interest" description="Disordered" evidence="1">
    <location>
        <begin position="116"/>
        <end position="155"/>
    </location>
</feature>
<dbReference type="RefSeq" id="WP_172691150.1">
    <property type="nucleotide sequence ID" value="NZ_KY555069.1"/>
</dbReference>
<dbReference type="EMBL" id="KY555069">
    <property type="protein sequence ID" value="ASD49222.1"/>
    <property type="molecule type" value="Genomic_DNA"/>
</dbReference>
<keyword evidence="2" id="KW-1133">Transmembrane helix</keyword>
<gene>
    <name evidence="3" type="primary">traB</name>
</gene>
<protein>
    <submittedName>
        <fullName evidence="3">IncF plasmid conjugative transfer pilus assembly protein TraB</fullName>
    </submittedName>
</protein>
<evidence type="ECO:0000313" key="3">
    <source>
        <dbReference type="EMBL" id="ASD49222.1"/>
    </source>
</evidence>
<reference evidence="3" key="1">
    <citation type="submission" date="2017-01" db="EMBL/GenBank/DDBJ databases">
        <title>Plasmid composition in Aeromonas salmonicida subsp. salmonicida 01-B526 unravels unsuspected type three secretion system loss patterns.</title>
        <authorList>
            <person name="Tanaka K.H."/>
            <person name="Vincent A.T."/>
            <person name="Emond-Rheault J.-G."/>
            <person name="Adamczuk M."/>
            <person name="Frenette M."/>
            <person name="Charette S.J."/>
        </authorList>
    </citation>
    <scope>NUCLEOTIDE SEQUENCE</scope>
    <source>
        <strain evidence="3">01-B526</strain>
        <plasmid evidence="3">pAsa5</plasmid>
        <plasmid evidence="4">pAsa9</plasmid>
    </source>
</reference>
<sequence length="442" mass="46909">MANINAITKRKQIMLASSVALIVVAGGAGGWYLSTMDQRNAAKAAQSEPAPDMTGVVNAQFDDKVQQSAVTEFQLINKEVRQQLAAMRTEMAMMSRERKNDQERLASLEAENKELKATTASGPSLQAPTGEPAPSSANPAQMANGDIPPPTAFYPGMGNVQPGQMTIQPMAPVQPVNAIDSTTFSYDDDQPSQAPRYPYIPSGSFAKAVVIEGADTNAAVTGQQNTSPMQLRLTGKVQMPNDHEYDLTGCFVTLEAWGDVSSERAIVRTRGISCKKSNDVIDQKIAGHVSFMGKNGIKGEVIMRNGQILGWAWGAGFIDGVGKGIEKSASPQVGIGATATMNGGDIAKAGIGGGAGQAAKTLSDYYIKRAEQYHPIIPIGAGNEVTMVFQDGFQLETIAEAALKKANKAPVPQQDDVLADPTVTRSFKDMKVGDLVDPPLHQ</sequence>
<accession>A0A1Z3MN52</accession>
<keyword evidence="3" id="KW-0614">Plasmid</keyword>
<feature type="compositionally biased region" description="Polar residues" evidence="1">
    <location>
        <begin position="118"/>
        <end position="127"/>
    </location>
</feature>
<keyword evidence="2" id="KW-0812">Transmembrane</keyword>
<keyword evidence="2" id="KW-0472">Membrane</keyword>
<dbReference type="Pfam" id="PF03743">
    <property type="entry name" value="TrbI"/>
    <property type="match status" value="1"/>
</dbReference>
<geneLocation type="plasmid" evidence="3">
    <name>pAsa5</name>
</geneLocation>
<evidence type="ECO:0000256" key="2">
    <source>
        <dbReference type="SAM" id="Phobius"/>
    </source>
</evidence>
<dbReference type="CDD" id="cd16430">
    <property type="entry name" value="TraB"/>
    <property type="match status" value="1"/>
</dbReference>